<sequence>MNNKLKDLEDKLPKNCCSFCAHMSLDGPREDYSYDIRCIILDAMPDLKDSCRYFEPEYTRLSLSDLDDLYINFLETCLRIKYDDYLKSIHWKLFREKTLDECNHKCYICGSKDNVDVYHLKKNLGRESASDVMVMCYDCLPR</sequence>
<accession>A0A371IYY2</accession>
<organism evidence="1 2">
    <name type="scientific">Romboutsia weinsteinii</name>
    <dbReference type="NCBI Taxonomy" id="2020949"/>
    <lineage>
        <taxon>Bacteria</taxon>
        <taxon>Bacillati</taxon>
        <taxon>Bacillota</taxon>
        <taxon>Clostridia</taxon>
        <taxon>Peptostreptococcales</taxon>
        <taxon>Peptostreptococcaceae</taxon>
        <taxon>Romboutsia</taxon>
    </lineage>
</organism>
<name>A0A371IYY2_9FIRM</name>
<reference evidence="1 2" key="1">
    <citation type="journal article" date="2017" name="Genome Announc.">
        <title>Draft Genome Sequence of Romboutsia weinsteinii sp. nov. Strain CCRI-19649(T) Isolated from Surface Water.</title>
        <authorList>
            <person name="Maheux A.F."/>
            <person name="Boudreau D.K."/>
            <person name="Berube E."/>
            <person name="Boissinot M."/>
            <person name="Cantin P."/>
            <person name="Raymond F."/>
            <person name="Corbeil J."/>
            <person name="Omar R.F."/>
            <person name="Bergeron M.G."/>
        </authorList>
    </citation>
    <scope>NUCLEOTIDE SEQUENCE [LARGE SCALE GENOMIC DNA]</scope>
    <source>
        <strain evidence="1 2">CCRI-19649</strain>
    </source>
</reference>
<dbReference type="Proteomes" id="UP000215694">
    <property type="component" value="Unassembled WGS sequence"/>
</dbReference>
<protein>
    <submittedName>
        <fullName evidence="1">Uncharacterized protein</fullName>
    </submittedName>
</protein>
<dbReference type="AlphaFoldDB" id="A0A371IYY2"/>
<keyword evidence="2" id="KW-1185">Reference proteome</keyword>
<dbReference type="EMBL" id="NOJY02000053">
    <property type="protein sequence ID" value="RDY25692.1"/>
    <property type="molecule type" value="Genomic_DNA"/>
</dbReference>
<gene>
    <name evidence="1" type="ORF">CHL78_016930</name>
</gene>
<evidence type="ECO:0000313" key="2">
    <source>
        <dbReference type="Proteomes" id="UP000215694"/>
    </source>
</evidence>
<proteinExistence type="predicted"/>
<dbReference type="RefSeq" id="WP_094369323.1">
    <property type="nucleotide sequence ID" value="NZ_NOJY02000053.1"/>
</dbReference>
<evidence type="ECO:0000313" key="1">
    <source>
        <dbReference type="EMBL" id="RDY25692.1"/>
    </source>
</evidence>
<comment type="caution">
    <text evidence="1">The sequence shown here is derived from an EMBL/GenBank/DDBJ whole genome shotgun (WGS) entry which is preliminary data.</text>
</comment>
<dbReference type="OrthoDB" id="8967912at2"/>